<dbReference type="EMBL" id="AJWY01012287">
    <property type="protein sequence ID" value="EKC50356.1"/>
    <property type="molecule type" value="Genomic_DNA"/>
</dbReference>
<protein>
    <recommendedName>
        <fullName evidence="3">IS21 family transposase</fullName>
    </recommendedName>
</protein>
<feature type="non-terminal residue" evidence="2">
    <location>
        <position position="1"/>
    </location>
</feature>
<sequence length="117" mass="13104">EHQKYLEWNGDRFRKWADSIGINTSKVVDAILTSGRIEQQSYRSCMGLLKLAEKYSPEKLEQVCAKALSYSGKPSYKSIKNLLVATKDAPDTESESSQVEKPHGITRGAKYYGGKQS</sequence>
<organism evidence="2">
    <name type="scientific">human gut metagenome</name>
    <dbReference type="NCBI Taxonomy" id="408170"/>
    <lineage>
        <taxon>unclassified sequences</taxon>
        <taxon>metagenomes</taxon>
        <taxon>organismal metagenomes</taxon>
    </lineage>
</organism>
<comment type="caution">
    <text evidence="2">The sequence shown here is derived from an EMBL/GenBank/DDBJ whole genome shotgun (WGS) entry which is preliminary data.</text>
</comment>
<gene>
    <name evidence="2" type="ORF">LEA_17929</name>
</gene>
<accession>K1SSW8</accession>
<evidence type="ECO:0000256" key="1">
    <source>
        <dbReference type="SAM" id="MobiDB-lite"/>
    </source>
</evidence>
<proteinExistence type="predicted"/>
<name>K1SSW8_9ZZZZ</name>
<evidence type="ECO:0008006" key="3">
    <source>
        <dbReference type="Google" id="ProtNLM"/>
    </source>
</evidence>
<reference evidence="2" key="1">
    <citation type="journal article" date="2013" name="Environ. Microbiol.">
        <title>Microbiota from the distal guts of lean and obese adolescents exhibit partial functional redundancy besides clear differences in community structure.</title>
        <authorList>
            <person name="Ferrer M."/>
            <person name="Ruiz A."/>
            <person name="Lanza F."/>
            <person name="Haange S.B."/>
            <person name="Oberbach A."/>
            <person name="Till H."/>
            <person name="Bargiela R."/>
            <person name="Campoy C."/>
            <person name="Segura M.T."/>
            <person name="Richter M."/>
            <person name="von Bergen M."/>
            <person name="Seifert J."/>
            <person name="Suarez A."/>
        </authorList>
    </citation>
    <scope>NUCLEOTIDE SEQUENCE</scope>
</reference>
<evidence type="ECO:0000313" key="2">
    <source>
        <dbReference type="EMBL" id="EKC50356.1"/>
    </source>
</evidence>
<dbReference type="AlphaFoldDB" id="K1SSW8"/>
<feature type="region of interest" description="Disordered" evidence="1">
    <location>
        <begin position="87"/>
        <end position="117"/>
    </location>
</feature>